<dbReference type="Proteomes" id="UP001056756">
    <property type="component" value="Chromosome"/>
</dbReference>
<accession>A0A9J6ZAF7</accession>
<dbReference type="KEGG" id="plig:NAG76_14280"/>
<evidence type="ECO:0000313" key="2">
    <source>
        <dbReference type="EMBL" id="URN93007.1"/>
    </source>
</evidence>
<dbReference type="EMBL" id="CP097899">
    <property type="protein sequence ID" value="URN93007.1"/>
    <property type="molecule type" value="Genomic_DNA"/>
</dbReference>
<evidence type="ECO:0000313" key="3">
    <source>
        <dbReference type="Proteomes" id="UP001056756"/>
    </source>
</evidence>
<organism evidence="2 3">
    <name type="scientific">Candidatus Pristimantibacillus lignocellulolyticus</name>
    <dbReference type="NCBI Taxonomy" id="2994561"/>
    <lineage>
        <taxon>Bacteria</taxon>
        <taxon>Bacillati</taxon>
        <taxon>Bacillota</taxon>
        <taxon>Bacilli</taxon>
        <taxon>Bacillales</taxon>
        <taxon>Paenibacillaceae</taxon>
        <taxon>Candidatus Pristimantibacillus</taxon>
    </lineage>
</organism>
<feature type="transmembrane region" description="Helical" evidence="1">
    <location>
        <begin position="54"/>
        <end position="73"/>
    </location>
</feature>
<reference evidence="2" key="1">
    <citation type="submission" date="2022-05" db="EMBL/GenBank/DDBJ databases">
        <title>Novel bacterial taxa in a minimal lignocellulolytic consortium and its capacity to transform plastics disclosed by genome-resolved metagenomics.</title>
        <authorList>
            <person name="Rodriguez C.A.D."/>
            <person name="Diaz-Garcia L."/>
            <person name="Herrera K."/>
            <person name="Tarazona N.A."/>
            <person name="Sproer C."/>
            <person name="Overmann J."/>
            <person name="Jimenez D.J."/>
        </authorList>
    </citation>
    <scope>NUCLEOTIDE SEQUENCE</scope>
    <source>
        <strain evidence="2">MAG5</strain>
    </source>
</reference>
<evidence type="ECO:0000256" key="1">
    <source>
        <dbReference type="SAM" id="Phobius"/>
    </source>
</evidence>
<gene>
    <name evidence="2" type="ORF">NAG76_14280</name>
</gene>
<proteinExistence type="predicted"/>
<keyword evidence="1" id="KW-1133">Transmembrane helix</keyword>
<protein>
    <submittedName>
        <fullName evidence="2">Uncharacterized protein</fullName>
    </submittedName>
</protein>
<keyword evidence="1" id="KW-0812">Transmembrane</keyword>
<dbReference type="AlphaFoldDB" id="A0A9J6ZAF7"/>
<keyword evidence="1" id="KW-0472">Membrane</keyword>
<feature type="transmembrane region" description="Helical" evidence="1">
    <location>
        <begin position="31"/>
        <end position="48"/>
    </location>
</feature>
<name>A0A9J6ZAF7_9BACL</name>
<sequence>MKNHPDAAKQLEIDKKDERNLVIANRAKAKAYDMMVFVLGALILVFALMGIDLIAVLILVFVYAFILGYNIYYRVKYYKEM</sequence>